<comment type="caution">
    <text evidence="2">The sequence shown here is derived from an EMBL/GenBank/DDBJ whole genome shotgun (WGS) entry which is preliminary data.</text>
</comment>
<evidence type="ECO:0000256" key="1">
    <source>
        <dbReference type="SAM" id="MobiDB-lite"/>
    </source>
</evidence>
<sequence>MLDTETQDVSKPGKSSKKAKATSATTVNRKGEATQILTEEGLEAAGKQEKGRTLRSKAGGLYSPFRSLVQGLWGVIAVAKPRGKKISQTRSRTTHDAAAAPTSMSSDNNQDSNASDSINYPSSPLARKGKRRAATNSKKYVEDDTVQDEEDSHPSKKPSKSKAKATASKQSKKSTKQQQTSEIEEDTKEQPRMRLALTPVPEESEPDSEVEHENVVARLAQDLASAISKTVENFAPVLKDEVKISQASEKGSTVGKRKAKGKSSADRKEKETVVKDETKAAIKKGGLDLVSAKEKSKEHSKDDVSVSKDTENPKPTRSRKGRNQTKTNSDHGKAETSPLSSPSRPLKRARQVIEPQSESVDDATSSRTRKKAKMVKADVPLPVSTSKLGKAKRSGNKDAPGGTENGDFTWREGNNALRKKQNKRKRADLTAKADNDDQVELEPDLKKKKRKEEKDSRQIAQEKGFNSGSNSPRTQKENSIASTAAVPPKPLAKKATQPSSASKKTTKRGPPQSVLDRIKKSAALNSSHDIDHEPDEMNLS</sequence>
<feature type="compositionally biased region" description="Low complexity" evidence="1">
    <location>
        <begin position="103"/>
        <end position="117"/>
    </location>
</feature>
<feature type="region of interest" description="Disordered" evidence="1">
    <location>
        <begin position="1"/>
        <end position="61"/>
    </location>
</feature>
<keyword evidence="3" id="KW-1185">Reference proteome</keyword>
<accession>A0ABQ8QS44</accession>
<feature type="compositionally biased region" description="Basic residues" evidence="1">
    <location>
        <begin position="417"/>
        <end position="426"/>
    </location>
</feature>
<evidence type="ECO:0000313" key="2">
    <source>
        <dbReference type="EMBL" id="KAJ4001185.1"/>
    </source>
</evidence>
<protein>
    <submittedName>
        <fullName evidence="2">Uncharacterized protein</fullName>
    </submittedName>
</protein>
<name>A0ABQ8QS44_9AGAR</name>
<reference evidence="2" key="1">
    <citation type="submission" date="2022-08" db="EMBL/GenBank/DDBJ databases">
        <authorList>
            <consortium name="DOE Joint Genome Institute"/>
            <person name="Min B."/>
            <person name="Riley R."/>
            <person name="Sierra-Patev S."/>
            <person name="Naranjo-Ortiz M."/>
            <person name="Looney B."/>
            <person name="Konkel Z."/>
            <person name="Slot J.C."/>
            <person name="Sakamoto Y."/>
            <person name="Steenwyk J.L."/>
            <person name="Rokas A."/>
            <person name="Carro J."/>
            <person name="Camarero S."/>
            <person name="Ferreira P."/>
            <person name="Molpeceres G."/>
            <person name="Ruiz-Duenas F.J."/>
            <person name="Serrano A."/>
            <person name="Henrissat B."/>
            <person name="Drula E."/>
            <person name="Hughes K.W."/>
            <person name="Mata J.L."/>
            <person name="Ishikawa N.K."/>
            <person name="Vargas-Isla R."/>
            <person name="Ushijima S."/>
            <person name="Smith C.A."/>
            <person name="Ahrendt S."/>
            <person name="Andreopoulos W."/>
            <person name="He G."/>
            <person name="Labutti K."/>
            <person name="Lipzen A."/>
            <person name="Ng V."/>
            <person name="Sandor L."/>
            <person name="Barry K."/>
            <person name="Martinez A.T."/>
            <person name="Xiao Y."/>
            <person name="Gibbons J.G."/>
            <person name="Terashima K."/>
            <person name="Hibbett D.S."/>
            <person name="Grigoriev I.V."/>
        </authorList>
    </citation>
    <scope>NUCLEOTIDE SEQUENCE</scope>
    <source>
        <strain evidence="2">TFB10827</strain>
    </source>
</reference>
<dbReference type="Proteomes" id="UP001163828">
    <property type="component" value="Unassembled WGS sequence"/>
</dbReference>
<feature type="compositionally biased region" description="Polar residues" evidence="1">
    <location>
        <begin position="464"/>
        <end position="482"/>
    </location>
</feature>
<feature type="compositionally biased region" description="Polar residues" evidence="1">
    <location>
        <begin position="354"/>
        <end position="366"/>
    </location>
</feature>
<organism evidence="2 3">
    <name type="scientific">Lentinula boryana</name>
    <dbReference type="NCBI Taxonomy" id="40481"/>
    <lineage>
        <taxon>Eukaryota</taxon>
        <taxon>Fungi</taxon>
        <taxon>Dikarya</taxon>
        <taxon>Basidiomycota</taxon>
        <taxon>Agaricomycotina</taxon>
        <taxon>Agaricomycetes</taxon>
        <taxon>Agaricomycetidae</taxon>
        <taxon>Agaricales</taxon>
        <taxon>Marasmiineae</taxon>
        <taxon>Omphalotaceae</taxon>
        <taxon>Lentinula</taxon>
    </lineage>
</organism>
<feature type="region of interest" description="Disordered" evidence="1">
    <location>
        <begin position="233"/>
        <end position="540"/>
    </location>
</feature>
<gene>
    <name evidence="2" type="ORF">F5050DRAFT_1725938</name>
</gene>
<feature type="compositionally biased region" description="Basic and acidic residues" evidence="1">
    <location>
        <begin position="291"/>
        <end position="314"/>
    </location>
</feature>
<feature type="region of interest" description="Disordered" evidence="1">
    <location>
        <begin position="79"/>
        <end position="212"/>
    </location>
</feature>
<evidence type="ECO:0000313" key="3">
    <source>
        <dbReference type="Proteomes" id="UP001163828"/>
    </source>
</evidence>
<feature type="compositionally biased region" description="Basic and acidic residues" evidence="1">
    <location>
        <begin position="263"/>
        <end position="280"/>
    </location>
</feature>
<proteinExistence type="predicted"/>
<dbReference type="EMBL" id="MU790512">
    <property type="protein sequence ID" value="KAJ4001185.1"/>
    <property type="molecule type" value="Genomic_DNA"/>
</dbReference>